<evidence type="ECO:0000313" key="1">
    <source>
        <dbReference type="EMBL" id="SZF05932.1"/>
    </source>
</evidence>
<accession>A0A383V350</accession>
<organism evidence="1 2">
    <name type="scientific">Blumeria hordei</name>
    <name type="common">Barley powdery mildew</name>
    <name type="synonym">Blumeria graminis f. sp. hordei</name>
    <dbReference type="NCBI Taxonomy" id="2867405"/>
    <lineage>
        <taxon>Eukaryota</taxon>
        <taxon>Fungi</taxon>
        <taxon>Dikarya</taxon>
        <taxon>Ascomycota</taxon>
        <taxon>Pezizomycotina</taxon>
        <taxon>Leotiomycetes</taxon>
        <taxon>Erysiphales</taxon>
        <taxon>Erysiphaceae</taxon>
        <taxon>Blumeria</taxon>
    </lineage>
</organism>
<dbReference type="AlphaFoldDB" id="A0A383V350"/>
<sequence length="67" mass="7830">MRYLRYKRNWSKPFSLSFPCLFLSTATISPCRKFIFLFEHSRDDAFLTLANLPGFNDSSALKGKHCH</sequence>
<dbReference type="VEuPathDB" id="FungiDB:BLGHR1_16735"/>
<dbReference type="Proteomes" id="UP000275772">
    <property type="component" value="Unassembled WGS sequence"/>
</dbReference>
<proteinExistence type="predicted"/>
<reference evidence="1 2" key="1">
    <citation type="submission" date="2017-11" db="EMBL/GenBank/DDBJ databases">
        <authorList>
            <person name="Kracher B."/>
        </authorList>
    </citation>
    <scope>NUCLEOTIDE SEQUENCE [LARGE SCALE GENOMIC DNA]</scope>
    <source>
        <strain evidence="1 2">RACE1</strain>
    </source>
</reference>
<dbReference type="EMBL" id="UNSH01000086">
    <property type="protein sequence ID" value="SZF05932.1"/>
    <property type="molecule type" value="Genomic_DNA"/>
</dbReference>
<name>A0A383V350_BLUHO</name>
<gene>
    <name evidence="1" type="ORF">BLGHR1_16735</name>
</gene>
<protein>
    <submittedName>
        <fullName evidence="1">Uncharacterized protein</fullName>
    </submittedName>
</protein>
<evidence type="ECO:0000313" key="2">
    <source>
        <dbReference type="Proteomes" id="UP000275772"/>
    </source>
</evidence>